<feature type="domain" description="Survival protein SurE-like phosphatase/nucleotidase" evidence="4">
    <location>
        <begin position="34"/>
        <end position="255"/>
    </location>
</feature>
<sequence length="398" mass="41980">MLLLQHRDRPGAHFALTRSRSSTISVRAAQPCLVLSNDDGVESYALQSLAARLRKETGHRVLVVAPARNKSAASMGLTLRYDMELRVRPDLGPDTYALAGTPTDCMMVALDATKGLMRALDLHPILALSGPNYGPNMGTDVLLSGTVGAARTAGLYGVPSLASSSTSTDKSSALDNAVEATLALAGMALEALGCRPARNWPRNHVVVGGIGRRHVASTCEYESLPHNWVMDVEQVLVDAFQDGDVFLNLNVPAEWRPGSGRVATTGLGLMFYRDSYVVSVPGRPNMLVTSADASIVKANGNGNGNGAIGTSSDEPQCATVNGNGNGDAFKTDVVQDIAEALAAGLPVVYNNAYDTRRTMQIDRSDVMALQSGHVSISTLQAQGNGGESGRMITVMVAW</sequence>
<dbReference type="KEGG" id="vcn:VOLCADRAFT_119256"/>
<keyword evidence="2" id="KW-0479">Metal-binding</keyword>
<protein>
    <recommendedName>
        <fullName evidence="4">Survival protein SurE-like phosphatase/nucleotidase domain-containing protein</fullName>
    </recommendedName>
</protein>
<evidence type="ECO:0000256" key="1">
    <source>
        <dbReference type="ARBA" id="ARBA00011062"/>
    </source>
</evidence>
<name>D8UBE3_VOLCA</name>
<dbReference type="EMBL" id="GL378377">
    <property type="protein sequence ID" value="EFJ42934.1"/>
    <property type="molecule type" value="Genomic_DNA"/>
</dbReference>
<dbReference type="Pfam" id="PF01975">
    <property type="entry name" value="SurE"/>
    <property type="match status" value="1"/>
</dbReference>
<proteinExistence type="inferred from homology"/>
<gene>
    <name evidence="5" type="ORF">VOLCADRAFT_119256</name>
</gene>
<dbReference type="GO" id="GO:0046872">
    <property type="term" value="F:metal ion binding"/>
    <property type="evidence" value="ECO:0007669"/>
    <property type="project" value="UniProtKB-KW"/>
</dbReference>
<evidence type="ECO:0000256" key="2">
    <source>
        <dbReference type="ARBA" id="ARBA00022723"/>
    </source>
</evidence>
<evidence type="ECO:0000313" key="5">
    <source>
        <dbReference type="EMBL" id="EFJ42934.1"/>
    </source>
</evidence>
<dbReference type="InterPro" id="IPR002828">
    <property type="entry name" value="SurE-like_Pase/nucleotidase"/>
</dbReference>
<dbReference type="GO" id="GO:0008252">
    <property type="term" value="F:nucleotidase activity"/>
    <property type="evidence" value="ECO:0007669"/>
    <property type="project" value="InterPro"/>
</dbReference>
<dbReference type="PANTHER" id="PTHR30457:SF0">
    <property type="entry name" value="PHOSPHATASE, PUTATIVE (AFU_ORTHOLOGUE AFUA_4G01070)-RELATED"/>
    <property type="match status" value="1"/>
</dbReference>
<comment type="similarity">
    <text evidence="1">Belongs to the SurE nucleotidase family.</text>
</comment>
<dbReference type="eggNOG" id="ENOG502QUQI">
    <property type="taxonomic scope" value="Eukaryota"/>
</dbReference>
<reference evidence="5 6" key="1">
    <citation type="journal article" date="2010" name="Science">
        <title>Genomic analysis of organismal complexity in the multicellular green alga Volvox carteri.</title>
        <authorList>
            <person name="Prochnik S.E."/>
            <person name="Umen J."/>
            <person name="Nedelcu A.M."/>
            <person name="Hallmann A."/>
            <person name="Miller S.M."/>
            <person name="Nishii I."/>
            <person name="Ferris P."/>
            <person name="Kuo A."/>
            <person name="Mitros T."/>
            <person name="Fritz-Laylin L.K."/>
            <person name="Hellsten U."/>
            <person name="Chapman J."/>
            <person name="Simakov O."/>
            <person name="Rensing S.A."/>
            <person name="Terry A."/>
            <person name="Pangilinan J."/>
            <person name="Kapitonov V."/>
            <person name="Jurka J."/>
            <person name="Salamov A."/>
            <person name="Shapiro H."/>
            <person name="Schmutz J."/>
            <person name="Grimwood J."/>
            <person name="Lindquist E."/>
            <person name="Lucas S."/>
            <person name="Grigoriev I.V."/>
            <person name="Schmitt R."/>
            <person name="Kirk D."/>
            <person name="Rokhsar D.S."/>
        </authorList>
    </citation>
    <scope>NUCLEOTIDE SEQUENCE [LARGE SCALE GENOMIC DNA]</scope>
    <source>
        <strain evidence="6">f. Nagariensis / Eve</strain>
    </source>
</reference>
<evidence type="ECO:0000259" key="4">
    <source>
        <dbReference type="Pfam" id="PF01975"/>
    </source>
</evidence>
<dbReference type="InterPro" id="IPR036523">
    <property type="entry name" value="SurE-like_sf"/>
</dbReference>
<evidence type="ECO:0000256" key="3">
    <source>
        <dbReference type="ARBA" id="ARBA00022801"/>
    </source>
</evidence>
<keyword evidence="3" id="KW-0378">Hydrolase</keyword>
<dbReference type="InParanoid" id="D8UBE3"/>
<dbReference type="InterPro" id="IPR030048">
    <property type="entry name" value="SurE"/>
</dbReference>
<dbReference type="STRING" id="3068.D8UBE3"/>
<dbReference type="Proteomes" id="UP000001058">
    <property type="component" value="Unassembled WGS sequence"/>
</dbReference>
<dbReference type="OrthoDB" id="202825at2759"/>
<dbReference type="AlphaFoldDB" id="D8UBE3"/>
<organism evidence="6">
    <name type="scientific">Volvox carteri f. nagariensis</name>
    <dbReference type="NCBI Taxonomy" id="3068"/>
    <lineage>
        <taxon>Eukaryota</taxon>
        <taxon>Viridiplantae</taxon>
        <taxon>Chlorophyta</taxon>
        <taxon>core chlorophytes</taxon>
        <taxon>Chlorophyceae</taxon>
        <taxon>CS clade</taxon>
        <taxon>Chlamydomonadales</taxon>
        <taxon>Volvocaceae</taxon>
        <taxon>Volvox</taxon>
    </lineage>
</organism>
<dbReference type="RefSeq" id="XP_002955974.1">
    <property type="nucleotide sequence ID" value="XM_002955928.1"/>
</dbReference>
<dbReference type="Gene3D" id="3.40.1210.10">
    <property type="entry name" value="Survival protein SurE-like phosphatase/nucleotidase"/>
    <property type="match status" value="1"/>
</dbReference>
<dbReference type="PANTHER" id="PTHR30457">
    <property type="entry name" value="5'-NUCLEOTIDASE SURE"/>
    <property type="match status" value="1"/>
</dbReference>
<accession>D8UBE3</accession>
<dbReference type="SUPFAM" id="SSF64167">
    <property type="entry name" value="SurE-like"/>
    <property type="match status" value="1"/>
</dbReference>
<evidence type="ECO:0000313" key="6">
    <source>
        <dbReference type="Proteomes" id="UP000001058"/>
    </source>
</evidence>
<dbReference type="GeneID" id="9615055"/>
<keyword evidence="6" id="KW-1185">Reference proteome</keyword>